<sequence>MFILLRTVNWETLDALVIDFAKAENLIEYSSSTSSSSPSSSSSYHSRLIILQIRRALETGDIDAAIDLLQVHAPLVLDDHRFLFRLHKQEAYKEFKHVILAFLYDKDDQSSPVENEWSEKRKYDIAGLLSSVLRAHLHAYDPLFSLTLRYLISTHKGYCLHQGASSPISDLTAP</sequence>
<reference evidence="2" key="1">
    <citation type="journal article" date="2023" name="Science">
        <title>Elucidation of the pathway for biosynthesis of saponin adjuvants from the soapbark tree.</title>
        <authorList>
            <person name="Reed J."/>
            <person name="Orme A."/>
            <person name="El-Demerdash A."/>
            <person name="Owen C."/>
            <person name="Martin L.B.B."/>
            <person name="Misra R.C."/>
            <person name="Kikuchi S."/>
            <person name="Rejzek M."/>
            <person name="Martin A.C."/>
            <person name="Harkess A."/>
            <person name="Leebens-Mack J."/>
            <person name="Louveau T."/>
            <person name="Stephenson M.J."/>
            <person name="Osbourn A."/>
        </authorList>
    </citation>
    <scope>NUCLEOTIDE SEQUENCE</scope>
    <source>
        <strain evidence="2">S10</strain>
    </source>
</reference>
<organism evidence="2 3">
    <name type="scientific">Quillaja saponaria</name>
    <name type="common">Soap bark tree</name>
    <dbReference type="NCBI Taxonomy" id="32244"/>
    <lineage>
        <taxon>Eukaryota</taxon>
        <taxon>Viridiplantae</taxon>
        <taxon>Streptophyta</taxon>
        <taxon>Embryophyta</taxon>
        <taxon>Tracheophyta</taxon>
        <taxon>Spermatophyta</taxon>
        <taxon>Magnoliopsida</taxon>
        <taxon>eudicotyledons</taxon>
        <taxon>Gunneridae</taxon>
        <taxon>Pentapetalae</taxon>
        <taxon>rosids</taxon>
        <taxon>fabids</taxon>
        <taxon>Fabales</taxon>
        <taxon>Quillajaceae</taxon>
        <taxon>Quillaja</taxon>
    </lineage>
</organism>
<dbReference type="EMBL" id="JARAOO010000014">
    <property type="protein sequence ID" value="KAJ7944413.1"/>
    <property type="molecule type" value="Genomic_DNA"/>
</dbReference>
<protein>
    <submittedName>
        <fullName evidence="2">CTLH, C-terminal LisH motif</fullName>
    </submittedName>
</protein>
<evidence type="ECO:0000313" key="3">
    <source>
        <dbReference type="Proteomes" id="UP001163823"/>
    </source>
</evidence>
<keyword evidence="3" id="KW-1185">Reference proteome</keyword>
<evidence type="ECO:0000313" key="2">
    <source>
        <dbReference type="EMBL" id="KAJ7944413.1"/>
    </source>
</evidence>
<dbReference type="PROSITE" id="PS50897">
    <property type="entry name" value="CTLH"/>
    <property type="match status" value="1"/>
</dbReference>
<feature type="domain" description="CTLH" evidence="1">
    <location>
        <begin position="46"/>
        <end position="90"/>
    </location>
</feature>
<dbReference type="InterPro" id="IPR006595">
    <property type="entry name" value="CTLH_C"/>
</dbReference>
<gene>
    <name evidence="2" type="ORF">O6P43_033812</name>
</gene>
<dbReference type="KEGG" id="qsa:O6P43_033812"/>
<proteinExistence type="predicted"/>
<dbReference type="AlphaFoldDB" id="A0AAD7P6U9"/>
<name>A0AAD7P6U9_QUISA</name>
<comment type="caution">
    <text evidence="2">The sequence shown here is derived from an EMBL/GenBank/DDBJ whole genome shotgun (WGS) entry which is preliminary data.</text>
</comment>
<dbReference type="Proteomes" id="UP001163823">
    <property type="component" value="Chromosome 14"/>
</dbReference>
<evidence type="ECO:0000259" key="1">
    <source>
        <dbReference type="PROSITE" id="PS50897"/>
    </source>
</evidence>
<accession>A0AAD7P6U9</accession>